<sequence>MNKIKAILIFFISLVSFSVSAQVAIGTTTPDDGSAFEINSTSGAFVPPRMTDTQMQAIPTPLQGAMVYNTTKNSLFTFNGTEWLLFNGSLPTILFNRGQNGNLTLGDDDYYHLPVDDTYLTYNDSDYYEVISIGKIKTLKDGIYSIKAGLSTSNLRSGNRKYVLSVKRNGALIGYLVRGQVNLSSNDYWGTSGVLSFQSNANDVIEVEYVLNRDSDATSVQTAPIRFVDLSIVKIK</sequence>
<dbReference type="EMBL" id="CABVMM010000002">
    <property type="protein sequence ID" value="VVU99346.1"/>
    <property type="molecule type" value="Genomic_DNA"/>
</dbReference>
<accession>A0AC61Y4E4</accession>
<gene>
    <name evidence="1" type="ORF">FVB9532_00598</name>
</gene>
<organism evidence="1 2">
    <name type="scientific">Mesonia oceanica</name>
    <dbReference type="NCBI Taxonomy" id="2687242"/>
    <lineage>
        <taxon>Bacteria</taxon>
        <taxon>Pseudomonadati</taxon>
        <taxon>Bacteroidota</taxon>
        <taxon>Flavobacteriia</taxon>
        <taxon>Flavobacteriales</taxon>
        <taxon>Flavobacteriaceae</taxon>
        <taxon>Mesonia</taxon>
    </lineage>
</organism>
<evidence type="ECO:0000313" key="1">
    <source>
        <dbReference type="EMBL" id="VVU99346.1"/>
    </source>
</evidence>
<evidence type="ECO:0000313" key="2">
    <source>
        <dbReference type="Proteomes" id="UP000356253"/>
    </source>
</evidence>
<protein>
    <submittedName>
        <fullName evidence="1">Uncharacterized protein</fullName>
    </submittedName>
</protein>
<reference evidence="1" key="1">
    <citation type="submission" date="2019-09" db="EMBL/GenBank/DDBJ databases">
        <authorList>
            <person name="Rodrigo-Torres L."/>
            <person name="Arahal R. D."/>
            <person name="Lucena T."/>
        </authorList>
    </citation>
    <scope>NUCLEOTIDE SEQUENCE</scope>
    <source>
        <strain evidence="1">ISS653</strain>
    </source>
</reference>
<comment type="caution">
    <text evidence="1">The sequence shown here is derived from an EMBL/GenBank/DDBJ whole genome shotgun (WGS) entry which is preliminary data.</text>
</comment>
<proteinExistence type="predicted"/>
<keyword evidence="2" id="KW-1185">Reference proteome</keyword>
<dbReference type="Proteomes" id="UP000356253">
    <property type="component" value="Unassembled WGS sequence"/>
</dbReference>
<name>A0AC61Y4E4_9FLAO</name>